<evidence type="ECO:0000256" key="2">
    <source>
        <dbReference type="SAM" id="Phobius"/>
    </source>
</evidence>
<feature type="transmembrane region" description="Helical" evidence="2">
    <location>
        <begin position="76"/>
        <end position="96"/>
    </location>
</feature>
<dbReference type="RefSeq" id="WP_098038137.1">
    <property type="nucleotide sequence ID" value="NZ_CWGJ01000011.1"/>
</dbReference>
<evidence type="ECO:0000313" key="3">
    <source>
        <dbReference type="EMBL" id="CRX38294.1"/>
    </source>
</evidence>
<keyword evidence="2" id="KW-0812">Transmembrane</keyword>
<feature type="compositionally biased region" description="Basic and acidic residues" evidence="1">
    <location>
        <begin position="1"/>
        <end position="12"/>
    </location>
</feature>
<sequence>MPKGDTISRYESSDMFSVSRTPRRNDEKLANPTKNIKDTVETTQEKNDRLTPPKVAPTDNRAAQDSQVQVGRAGRFVFMAICLPPYFVLYGLPKWIMVNLLPQMMKLSVLGMKFAGSVAENLKAWVAEAIVNPLRDAFGKIQFVIKELGKSAGEFLSYLKQGLLKPLYLLKAAALYPFKKGGELVREAVKKFQEIVKLPHLLFKRINGGLQELGNSFKAAKKAVETPLIKTREALGAFAAAFTEAFAKVTKYKPEFSFKITASPESVLKKVKTQVEKIGSALAEARQGVLQAASAVVIPVINLFVDFKARPVEFSKAAWRRFREKSGQAIKGAVAKVRSALQGSKKFFGGLPGKAKARVLRAVHFFKGPVRDFIREEIPFLADAYHYICRVFERVLRVALFFYKHVERFALKMAAWALELYNTAKRLASALKGVLIIGQQRFRLFCKNSVKKSGARFVSLMRGASQVLKAFRSLFKELHSEVRSWIG</sequence>
<name>A0A0H5DRH7_9BACT</name>
<organism evidence="3 4">
    <name type="scientific">Estrella lausannensis</name>
    <dbReference type="NCBI Taxonomy" id="483423"/>
    <lineage>
        <taxon>Bacteria</taxon>
        <taxon>Pseudomonadati</taxon>
        <taxon>Chlamydiota</taxon>
        <taxon>Chlamydiia</taxon>
        <taxon>Parachlamydiales</taxon>
        <taxon>Candidatus Criblamydiaceae</taxon>
        <taxon>Estrella</taxon>
    </lineage>
</organism>
<proteinExistence type="predicted"/>
<gene>
    <name evidence="3" type="ORF">ELAC_0947</name>
</gene>
<keyword evidence="4" id="KW-1185">Reference proteome</keyword>
<accession>A0A0H5DRH7</accession>
<dbReference type="AlphaFoldDB" id="A0A0H5DRH7"/>
<feature type="compositionally biased region" description="Basic and acidic residues" evidence="1">
    <location>
        <begin position="23"/>
        <end position="51"/>
    </location>
</feature>
<keyword evidence="2" id="KW-1133">Transmembrane helix</keyword>
<evidence type="ECO:0000313" key="4">
    <source>
        <dbReference type="Proteomes" id="UP000220251"/>
    </source>
</evidence>
<reference evidence="4" key="1">
    <citation type="submission" date="2015-06" db="EMBL/GenBank/DDBJ databases">
        <authorList>
            <person name="Bertelli C."/>
        </authorList>
    </citation>
    <scope>NUCLEOTIDE SEQUENCE [LARGE SCALE GENOMIC DNA]</scope>
    <source>
        <strain evidence="4">CRIB-30</strain>
    </source>
</reference>
<dbReference type="OrthoDB" id="22105at2"/>
<feature type="region of interest" description="Disordered" evidence="1">
    <location>
        <begin position="1"/>
        <end position="65"/>
    </location>
</feature>
<keyword evidence="2" id="KW-0472">Membrane</keyword>
<dbReference type="EMBL" id="CWGJ01000011">
    <property type="protein sequence ID" value="CRX38294.1"/>
    <property type="molecule type" value="Genomic_DNA"/>
</dbReference>
<evidence type="ECO:0000256" key="1">
    <source>
        <dbReference type="SAM" id="MobiDB-lite"/>
    </source>
</evidence>
<protein>
    <submittedName>
        <fullName evidence="3">Putative membrane protein</fullName>
    </submittedName>
</protein>
<dbReference type="Proteomes" id="UP000220251">
    <property type="component" value="Unassembled WGS sequence"/>
</dbReference>